<dbReference type="InterPro" id="IPR003593">
    <property type="entry name" value="AAA+_ATPase"/>
</dbReference>
<dbReference type="GO" id="GO:0006355">
    <property type="term" value="P:regulation of DNA-templated transcription"/>
    <property type="evidence" value="ECO:0007669"/>
    <property type="project" value="InterPro"/>
</dbReference>
<proteinExistence type="predicted"/>
<dbReference type="PROSITE" id="PS50045">
    <property type="entry name" value="SIGMA54_INTERACT_4"/>
    <property type="match status" value="1"/>
</dbReference>
<dbReference type="KEGG" id="vna:PN96_21185"/>
<dbReference type="PRINTS" id="PR01590">
    <property type="entry name" value="HTHFIS"/>
</dbReference>
<dbReference type="GO" id="GO:0043565">
    <property type="term" value="F:sequence-specific DNA binding"/>
    <property type="evidence" value="ECO:0007669"/>
    <property type="project" value="InterPro"/>
</dbReference>
<keyword evidence="6" id="KW-0175">Coiled coil</keyword>
<dbReference type="Pfam" id="PF02954">
    <property type="entry name" value="HTH_8"/>
    <property type="match status" value="1"/>
</dbReference>
<dbReference type="Gene3D" id="1.10.10.60">
    <property type="entry name" value="Homeodomain-like"/>
    <property type="match status" value="1"/>
</dbReference>
<dbReference type="PROSITE" id="PS00675">
    <property type="entry name" value="SIGMA54_INTERACT_1"/>
    <property type="match status" value="1"/>
</dbReference>
<dbReference type="SUPFAM" id="SSF55785">
    <property type="entry name" value="PYP-like sensor domain (PAS domain)"/>
    <property type="match status" value="1"/>
</dbReference>
<dbReference type="InterPro" id="IPR025662">
    <property type="entry name" value="Sigma_54_int_dom_ATP-bd_1"/>
</dbReference>
<dbReference type="CDD" id="cd00009">
    <property type="entry name" value="AAA"/>
    <property type="match status" value="1"/>
</dbReference>
<evidence type="ECO:0000259" key="7">
    <source>
        <dbReference type="PROSITE" id="PS50045"/>
    </source>
</evidence>
<protein>
    <submittedName>
        <fullName evidence="8">Sigma-54-dependent Fis family transcriptional regulator</fullName>
    </submittedName>
</protein>
<dbReference type="GO" id="GO:0005524">
    <property type="term" value="F:ATP binding"/>
    <property type="evidence" value="ECO:0007669"/>
    <property type="project" value="UniProtKB-KW"/>
</dbReference>
<dbReference type="SUPFAM" id="SSF52540">
    <property type="entry name" value="P-loop containing nucleoside triphosphate hydrolases"/>
    <property type="match status" value="1"/>
</dbReference>
<accession>A0AAN1CXL2</accession>
<dbReference type="SUPFAM" id="SSF46689">
    <property type="entry name" value="Homeodomain-like"/>
    <property type="match status" value="1"/>
</dbReference>
<dbReference type="Gene3D" id="3.30.450.20">
    <property type="entry name" value="PAS domain"/>
    <property type="match status" value="1"/>
</dbReference>
<dbReference type="Pfam" id="PF00158">
    <property type="entry name" value="Sigma54_activat"/>
    <property type="match status" value="1"/>
</dbReference>
<dbReference type="Proteomes" id="UP000092741">
    <property type="component" value="Chromosome 2"/>
</dbReference>
<dbReference type="InterPro" id="IPR009057">
    <property type="entry name" value="Homeodomain-like_sf"/>
</dbReference>
<evidence type="ECO:0000256" key="5">
    <source>
        <dbReference type="ARBA" id="ARBA00023163"/>
    </source>
</evidence>
<dbReference type="InterPro" id="IPR002078">
    <property type="entry name" value="Sigma_54_int"/>
</dbReference>
<name>A0AAN1CXL2_VIBNA</name>
<dbReference type="InterPro" id="IPR025943">
    <property type="entry name" value="Sigma_54_int_dom_ATP-bd_2"/>
</dbReference>
<dbReference type="InterPro" id="IPR058031">
    <property type="entry name" value="AAA_lid_NorR"/>
</dbReference>
<dbReference type="PANTHER" id="PTHR32071:SF99">
    <property type="entry name" value="TRANSCRIPTIONAL REGULATORY PROTEIN"/>
    <property type="match status" value="1"/>
</dbReference>
<evidence type="ECO:0000313" key="9">
    <source>
        <dbReference type="Proteomes" id="UP000092741"/>
    </source>
</evidence>
<sequence>MPLKNNKLIMTELHATATLKDSAFKTLADSFATFYSNTIAIDQQHRITWISKGYRQFLGLSHNPVGEPITRYIQNSFLPRVSDSGEPVLLELLWVKQQWTLVSVIPLQSDQGEVIGAFGFVALEQRKGFHSLANRFNQMQQQLDNVTQELNQARQNKYRLSQITGRSEQLQNVKHQIRQAARFDISVLLTGETGTGKEMFAHALHELSARSHNAFVSLNVAAIPNNLIEAEFFGVAPGAYTGASNKGRKGKLELADGGTLFLDEIGDMPLELQSKLLRALQEQEFEPLGSNKVKKVNIRIVAATSRNLPKMVENGEFRADLYYRLNAMPIHLPPLRERQADIDLIAERLLDELCIRLHLPVKYLTPDAINLLCQHSWPGNVRELQNLLERAVIMAEEHTEIDVQLIQPLLVPTAQFQQTAQTQPISPRIDPNTGLPIYTLSSANRLSPTLPQANTPPQPLHEQIARAERNAIETALAYTQGHKVQTAKLLGISRASLYEKMRKLDIQYIKNS</sequence>
<dbReference type="Gene3D" id="3.40.50.300">
    <property type="entry name" value="P-loop containing nucleotide triphosphate hydrolases"/>
    <property type="match status" value="1"/>
</dbReference>
<reference evidence="8 9" key="1">
    <citation type="submission" date="2016-07" db="EMBL/GenBank/DDBJ databases">
        <title>Developing Vibrio natriegens as a novel, fast-growing host for biotechnology.</title>
        <authorList>
            <person name="Weinstock M.T."/>
            <person name="Hesek E.D."/>
            <person name="Wilson C.M."/>
            <person name="Gibson D.G."/>
        </authorList>
    </citation>
    <scope>NUCLEOTIDE SEQUENCE [LARGE SCALE GENOMIC DNA]</scope>
    <source>
        <strain evidence="8 9">ATCC 14048</strain>
    </source>
</reference>
<keyword evidence="4" id="KW-0238">DNA-binding</keyword>
<evidence type="ECO:0000256" key="4">
    <source>
        <dbReference type="ARBA" id="ARBA00023125"/>
    </source>
</evidence>
<dbReference type="InterPro" id="IPR025944">
    <property type="entry name" value="Sigma_54_int_dom_CS"/>
</dbReference>
<evidence type="ECO:0000256" key="1">
    <source>
        <dbReference type="ARBA" id="ARBA00022741"/>
    </source>
</evidence>
<dbReference type="PROSITE" id="PS00688">
    <property type="entry name" value="SIGMA54_INTERACT_3"/>
    <property type="match status" value="1"/>
</dbReference>
<dbReference type="PROSITE" id="PS00676">
    <property type="entry name" value="SIGMA54_INTERACT_2"/>
    <property type="match status" value="1"/>
</dbReference>
<feature type="coiled-coil region" evidence="6">
    <location>
        <begin position="129"/>
        <end position="163"/>
    </location>
</feature>
<keyword evidence="2" id="KW-0067">ATP-binding</keyword>
<keyword evidence="9" id="KW-1185">Reference proteome</keyword>
<dbReference type="EMBL" id="CP016346">
    <property type="protein sequence ID" value="ANQ14391.1"/>
    <property type="molecule type" value="Genomic_DNA"/>
</dbReference>
<dbReference type="Pfam" id="PF25601">
    <property type="entry name" value="AAA_lid_14"/>
    <property type="match status" value="1"/>
</dbReference>
<keyword evidence="1" id="KW-0547">Nucleotide-binding</keyword>
<keyword evidence="5" id="KW-0804">Transcription</keyword>
<keyword evidence="3" id="KW-0805">Transcription regulation</keyword>
<gene>
    <name evidence="8" type="ORF">BA890_16680</name>
</gene>
<dbReference type="InterPro" id="IPR002197">
    <property type="entry name" value="HTH_Fis"/>
</dbReference>
<evidence type="ECO:0000256" key="2">
    <source>
        <dbReference type="ARBA" id="ARBA00022840"/>
    </source>
</evidence>
<organism evidence="8 9">
    <name type="scientific">Vibrio natriegens NBRC 15636 = ATCC 14048 = DSM 759</name>
    <dbReference type="NCBI Taxonomy" id="1219067"/>
    <lineage>
        <taxon>Bacteria</taxon>
        <taxon>Pseudomonadati</taxon>
        <taxon>Pseudomonadota</taxon>
        <taxon>Gammaproteobacteria</taxon>
        <taxon>Vibrionales</taxon>
        <taxon>Vibrionaceae</taxon>
        <taxon>Vibrio</taxon>
    </lineage>
</organism>
<dbReference type="PANTHER" id="PTHR32071">
    <property type="entry name" value="TRANSCRIPTIONAL REGULATORY PROTEIN"/>
    <property type="match status" value="1"/>
</dbReference>
<dbReference type="FunFam" id="3.40.50.300:FF:000006">
    <property type="entry name" value="DNA-binding transcriptional regulator NtrC"/>
    <property type="match status" value="1"/>
</dbReference>
<dbReference type="SMART" id="SM00382">
    <property type="entry name" value="AAA"/>
    <property type="match status" value="1"/>
</dbReference>
<dbReference type="Gene3D" id="1.10.8.60">
    <property type="match status" value="1"/>
</dbReference>
<dbReference type="InterPro" id="IPR035965">
    <property type="entry name" value="PAS-like_dom_sf"/>
</dbReference>
<dbReference type="AlphaFoldDB" id="A0AAN1CXL2"/>
<evidence type="ECO:0000256" key="3">
    <source>
        <dbReference type="ARBA" id="ARBA00023015"/>
    </source>
</evidence>
<dbReference type="InterPro" id="IPR027417">
    <property type="entry name" value="P-loop_NTPase"/>
</dbReference>
<evidence type="ECO:0000313" key="8">
    <source>
        <dbReference type="EMBL" id="ANQ14391.1"/>
    </source>
</evidence>
<feature type="domain" description="Sigma-54 factor interaction" evidence="7">
    <location>
        <begin position="163"/>
        <end position="393"/>
    </location>
</feature>
<evidence type="ECO:0000256" key="6">
    <source>
        <dbReference type="SAM" id="Coils"/>
    </source>
</evidence>